<organism evidence="2 3">
    <name type="scientific">Caerostris darwini</name>
    <dbReference type="NCBI Taxonomy" id="1538125"/>
    <lineage>
        <taxon>Eukaryota</taxon>
        <taxon>Metazoa</taxon>
        <taxon>Ecdysozoa</taxon>
        <taxon>Arthropoda</taxon>
        <taxon>Chelicerata</taxon>
        <taxon>Arachnida</taxon>
        <taxon>Araneae</taxon>
        <taxon>Araneomorphae</taxon>
        <taxon>Entelegynae</taxon>
        <taxon>Araneoidea</taxon>
        <taxon>Araneidae</taxon>
        <taxon>Caerostris</taxon>
    </lineage>
</organism>
<proteinExistence type="predicted"/>
<evidence type="ECO:0000313" key="3">
    <source>
        <dbReference type="Proteomes" id="UP001054837"/>
    </source>
</evidence>
<feature type="signal peptide" evidence="1">
    <location>
        <begin position="1"/>
        <end position="16"/>
    </location>
</feature>
<protein>
    <recommendedName>
        <fullName evidence="4">Secreted protein</fullName>
    </recommendedName>
</protein>
<reference evidence="2 3" key="1">
    <citation type="submission" date="2021-06" db="EMBL/GenBank/DDBJ databases">
        <title>Caerostris darwini draft genome.</title>
        <authorList>
            <person name="Kono N."/>
            <person name="Arakawa K."/>
        </authorList>
    </citation>
    <scope>NUCLEOTIDE SEQUENCE [LARGE SCALE GENOMIC DNA]</scope>
</reference>
<evidence type="ECO:0000313" key="2">
    <source>
        <dbReference type="EMBL" id="GIY67705.1"/>
    </source>
</evidence>
<evidence type="ECO:0008006" key="4">
    <source>
        <dbReference type="Google" id="ProtNLM"/>
    </source>
</evidence>
<keyword evidence="1" id="KW-0732">Signal</keyword>
<dbReference type="EMBL" id="BPLQ01012768">
    <property type="protein sequence ID" value="GIY67705.1"/>
    <property type="molecule type" value="Genomic_DNA"/>
</dbReference>
<feature type="chain" id="PRO_5043383086" description="Secreted protein" evidence="1">
    <location>
        <begin position="17"/>
        <end position="114"/>
    </location>
</feature>
<comment type="caution">
    <text evidence="2">The sequence shown here is derived from an EMBL/GenBank/DDBJ whole genome shotgun (WGS) entry which is preliminary data.</text>
</comment>
<accession>A0AAV4VBQ9</accession>
<gene>
    <name evidence="2" type="ORF">CDAR_35771</name>
</gene>
<sequence length="114" mass="12667">MAGNLISRCLLVVCWGRACLLPFPPPLYPAHFFCATVAPGPPQRERGAHSPPPLTDAPAALISVLGIWQRSFVRPNDQWIFLSFLRVLFFSSAEFPFVEQRTLCTCPTPPGRTE</sequence>
<evidence type="ECO:0000256" key="1">
    <source>
        <dbReference type="SAM" id="SignalP"/>
    </source>
</evidence>
<keyword evidence="3" id="KW-1185">Reference proteome</keyword>
<dbReference type="AlphaFoldDB" id="A0AAV4VBQ9"/>
<dbReference type="Proteomes" id="UP001054837">
    <property type="component" value="Unassembled WGS sequence"/>
</dbReference>
<name>A0AAV4VBQ9_9ARAC</name>